<dbReference type="GO" id="GO:0005829">
    <property type="term" value="C:cytosol"/>
    <property type="evidence" value="ECO:0007669"/>
    <property type="project" value="TreeGrafter"/>
</dbReference>
<dbReference type="SUPFAM" id="SSF56059">
    <property type="entry name" value="Glutathione synthetase ATP-binding domain-like"/>
    <property type="match status" value="1"/>
</dbReference>
<comment type="caution">
    <text evidence="1">The sequence shown here is derived from an EMBL/GenBank/DDBJ whole genome shotgun (WGS) entry which is preliminary data.</text>
</comment>
<dbReference type="Gene3D" id="1.10.1080.10">
    <property type="entry name" value="Glutathione Synthetase, Chain A, domain 3"/>
    <property type="match status" value="1"/>
</dbReference>
<protein>
    <recommendedName>
        <fullName evidence="3">Glutathione synthase</fullName>
    </recommendedName>
</protein>
<evidence type="ECO:0000313" key="1">
    <source>
        <dbReference type="EMBL" id="KAJ1124784.1"/>
    </source>
</evidence>
<dbReference type="Proteomes" id="UP001066276">
    <property type="component" value="Chromosome 7"/>
</dbReference>
<dbReference type="InterPro" id="IPR005615">
    <property type="entry name" value="Glutathione_synthase"/>
</dbReference>
<dbReference type="GO" id="GO:0005524">
    <property type="term" value="F:ATP binding"/>
    <property type="evidence" value="ECO:0007669"/>
    <property type="project" value="InterPro"/>
</dbReference>
<organism evidence="1 2">
    <name type="scientific">Pleurodeles waltl</name>
    <name type="common">Iberian ribbed newt</name>
    <dbReference type="NCBI Taxonomy" id="8319"/>
    <lineage>
        <taxon>Eukaryota</taxon>
        <taxon>Metazoa</taxon>
        <taxon>Chordata</taxon>
        <taxon>Craniata</taxon>
        <taxon>Vertebrata</taxon>
        <taxon>Euteleostomi</taxon>
        <taxon>Amphibia</taxon>
        <taxon>Batrachia</taxon>
        <taxon>Caudata</taxon>
        <taxon>Salamandroidea</taxon>
        <taxon>Salamandridae</taxon>
        <taxon>Pleurodelinae</taxon>
        <taxon>Pleurodeles</taxon>
    </lineage>
</organism>
<evidence type="ECO:0000313" key="2">
    <source>
        <dbReference type="Proteomes" id="UP001066276"/>
    </source>
</evidence>
<evidence type="ECO:0008006" key="3">
    <source>
        <dbReference type="Google" id="ProtNLM"/>
    </source>
</evidence>
<dbReference type="AlphaFoldDB" id="A0AAV7PAN0"/>
<dbReference type="GO" id="GO:0004363">
    <property type="term" value="F:glutathione synthase activity"/>
    <property type="evidence" value="ECO:0007669"/>
    <property type="project" value="InterPro"/>
</dbReference>
<accession>A0AAV7PAN0</accession>
<keyword evidence="2" id="KW-1185">Reference proteome</keyword>
<dbReference type="PANTHER" id="PTHR11130:SF0">
    <property type="entry name" value="GLUTATHIONE SYNTHETASE"/>
    <property type="match status" value="1"/>
</dbReference>
<feature type="non-terminal residue" evidence="1">
    <location>
        <position position="1"/>
    </location>
</feature>
<gene>
    <name evidence="1" type="ORF">NDU88_003233</name>
</gene>
<dbReference type="InterPro" id="IPR014042">
    <property type="entry name" value="Glutathione_synthase_a-hlx"/>
</dbReference>
<dbReference type="PANTHER" id="PTHR11130">
    <property type="entry name" value="GLUTATHIONE SYNTHETASE"/>
    <property type="match status" value="1"/>
</dbReference>
<sequence>GWEARLLMERSRAVKCPDIATQLTGTKKVQQELSRIGALERFLSSSPQAIARIRCTFAGLYSLDE</sequence>
<reference evidence="1" key="1">
    <citation type="journal article" date="2022" name="bioRxiv">
        <title>Sequencing and chromosome-scale assembly of the giantPleurodeles waltlgenome.</title>
        <authorList>
            <person name="Brown T."/>
            <person name="Elewa A."/>
            <person name="Iarovenko S."/>
            <person name="Subramanian E."/>
            <person name="Araus A.J."/>
            <person name="Petzold A."/>
            <person name="Susuki M."/>
            <person name="Suzuki K.-i.T."/>
            <person name="Hayashi T."/>
            <person name="Toyoda A."/>
            <person name="Oliveira C."/>
            <person name="Osipova E."/>
            <person name="Leigh N.D."/>
            <person name="Simon A."/>
            <person name="Yun M.H."/>
        </authorList>
    </citation>
    <scope>NUCLEOTIDE SEQUENCE</scope>
    <source>
        <strain evidence="1">20211129_DDA</strain>
        <tissue evidence="1">Liver</tissue>
    </source>
</reference>
<feature type="non-terminal residue" evidence="1">
    <location>
        <position position="65"/>
    </location>
</feature>
<name>A0AAV7PAN0_PLEWA</name>
<dbReference type="EMBL" id="JANPWB010000011">
    <property type="protein sequence ID" value="KAJ1124784.1"/>
    <property type="molecule type" value="Genomic_DNA"/>
</dbReference>
<dbReference type="Pfam" id="PF03917">
    <property type="entry name" value="GSH_synth_ATP"/>
    <property type="match status" value="1"/>
</dbReference>
<proteinExistence type="predicted"/>
<dbReference type="GO" id="GO:0043295">
    <property type="term" value="F:glutathione binding"/>
    <property type="evidence" value="ECO:0007669"/>
    <property type="project" value="TreeGrafter"/>
</dbReference>